<dbReference type="RefSeq" id="WP_014717543.1">
    <property type="nucleotide sequence ID" value="NZ_JYLN01000016.1"/>
</dbReference>
<organism evidence="1 2">
    <name type="scientific">Pseudomonas paralactis</name>
    <dbReference type="NCBI Taxonomy" id="1615673"/>
    <lineage>
        <taxon>Bacteria</taxon>
        <taxon>Pseudomonadati</taxon>
        <taxon>Pseudomonadota</taxon>
        <taxon>Gammaproteobacteria</taxon>
        <taxon>Pseudomonadales</taxon>
        <taxon>Pseudomonadaceae</taxon>
        <taxon>Pseudomonas</taxon>
    </lineage>
</organism>
<evidence type="ECO:0000313" key="1">
    <source>
        <dbReference type="EMBL" id="KRP68660.1"/>
    </source>
</evidence>
<dbReference type="PATRIC" id="fig|1615673.3.peg.745"/>
<protein>
    <submittedName>
        <fullName evidence="1">Prophage PssSM-01</fullName>
    </submittedName>
</protein>
<reference evidence="1 2" key="1">
    <citation type="submission" date="2015-02" db="EMBL/GenBank/DDBJ databases">
        <title>Two Pseudomonas sp. nov., isolated from raw milk.</title>
        <authorList>
            <person name="Wenning M."/>
            <person name="von Neubeck M."/>
            <person name="Huptas C."/>
            <person name="Scherer S."/>
        </authorList>
    </citation>
    <scope>NUCLEOTIDE SEQUENCE [LARGE SCALE GENOMIC DNA]</scope>
    <source>
        <strain evidence="1 2">DSM 29164</strain>
    </source>
</reference>
<dbReference type="OrthoDB" id="6956679at2"/>
<sequence>MKRPVLATKRQVMSAVINDYEGGRECAAARLGYELKKFDNHIYENAGSRPLSDEQIHLLEQDMGTTYLPEYIAAMYGGMFVPLAKPETLDNVDLYNRSVRAAAKRGVVDQIIAKALDDGVIERDEAEAILRAHSHYMAARHSEVLATILLHSRGPKH</sequence>
<gene>
    <name evidence="1" type="ORF">TX23_25655</name>
</gene>
<evidence type="ECO:0000313" key="2">
    <source>
        <dbReference type="Proteomes" id="UP000050852"/>
    </source>
</evidence>
<dbReference type="AlphaFoldDB" id="A0A0R3ACG9"/>
<comment type="caution">
    <text evidence="1">The sequence shown here is derived from an EMBL/GenBank/DDBJ whole genome shotgun (WGS) entry which is preliminary data.</text>
</comment>
<name>A0A0R3ACG9_9PSED</name>
<dbReference type="Proteomes" id="UP000050852">
    <property type="component" value="Unassembled WGS sequence"/>
</dbReference>
<dbReference type="NCBIfam" id="NF041471">
    <property type="entry name" value="phage_reg_YmfL"/>
    <property type="match status" value="1"/>
</dbReference>
<dbReference type="GeneID" id="55846331"/>
<dbReference type="InterPro" id="IPR048188">
    <property type="entry name" value="YmfL-like"/>
</dbReference>
<accession>A0A0R3ACG9</accession>
<dbReference type="EMBL" id="JYLN01000016">
    <property type="protein sequence ID" value="KRP68660.1"/>
    <property type="molecule type" value="Genomic_DNA"/>
</dbReference>
<proteinExistence type="predicted"/>